<dbReference type="EMBL" id="VSSQ01015310">
    <property type="protein sequence ID" value="MPM55517.1"/>
    <property type="molecule type" value="Genomic_DNA"/>
</dbReference>
<organism evidence="2">
    <name type="scientific">bioreactor metagenome</name>
    <dbReference type="NCBI Taxonomy" id="1076179"/>
    <lineage>
        <taxon>unclassified sequences</taxon>
        <taxon>metagenomes</taxon>
        <taxon>ecological metagenomes</taxon>
    </lineage>
</organism>
<dbReference type="AlphaFoldDB" id="A0A645AR31"/>
<feature type="transmembrane region" description="Helical" evidence="1">
    <location>
        <begin position="49"/>
        <end position="72"/>
    </location>
</feature>
<gene>
    <name evidence="2" type="ORF">SDC9_102314</name>
</gene>
<sequence>MNRIRKTLFILHSIVGIGGMAGGYGCLSDIYNPLGAPLSLLENSPFTSYFIPGLFLFGLIGLGNIVCSILVWRYSIVGTLASFALGFALSAWIVIQCVILQDIVALHIIFLVVGLVQTGLSLWQLIQSGDLAYLLRELIN</sequence>
<feature type="transmembrane region" description="Helical" evidence="1">
    <location>
        <begin position="79"/>
        <end position="101"/>
    </location>
</feature>
<reference evidence="2" key="1">
    <citation type="submission" date="2019-08" db="EMBL/GenBank/DDBJ databases">
        <authorList>
            <person name="Kucharzyk K."/>
            <person name="Murdoch R.W."/>
            <person name="Higgins S."/>
            <person name="Loffler F."/>
        </authorList>
    </citation>
    <scope>NUCLEOTIDE SEQUENCE</scope>
</reference>
<comment type="caution">
    <text evidence="2">The sequence shown here is derived from an EMBL/GenBank/DDBJ whole genome shotgun (WGS) entry which is preliminary data.</text>
</comment>
<feature type="transmembrane region" description="Helical" evidence="1">
    <location>
        <begin position="107"/>
        <end position="126"/>
    </location>
</feature>
<name>A0A645AR31_9ZZZZ</name>
<evidence type="ECO:0000256" key="1">
    <source>
        <dbReference type="SAM" id="Phobius"/>
    </source>
</evidence>
<keyword evidence="1" id="KW-0472">Membrane</keyword>
<keyword evidence="1" id="KW-1133">Transmembrane helix</keyword>
<accession>A0A645AR31</accession>
<proteinExistence type="predicted"/>
<keyword evidence="1" id="KW-0812">Transmembrane</keyword>
<protein>
    <submittedName>
        <fullName evidence="2">Uncharacterized protein</fullName>
    </submittedName>
</protein>
<evidence type="ECO:0000313" key="2">
    <source>
        <dbReference type="EMBL" id="MPM55517.1"/>
    </source>
</evidence>
<dbReference type="PROSITE" id="PS51257">
    <property type="entry name" value="PROKAR_LIPOPROTEIN"/>
    <property type="match status" value="1"/>
</dbReference>